<dbReference type="OrthoDB" id="2535391at2759"/>
<evidence type="ECO:0000256" key="1">
    <source>
        <dbReference type="SAM" id="MobiDB-lite"/>
    </source>
</evidence>
<keyword evidence="3" id="KW-1185">Reference proteome</keyword>
<dbReference type="Proteomes" id="UP000053105">
    <property type="component" value="Unassembled WGS sequence"/>
</dbReference>
<gene>
    <name evidence="2" type="ORF">WN51_06860</name>
</gene>
<sequence length="123" mass="14201">MLKSHYYNLMQNMKAIKDKYIKLKMENIEQKKKLMSFEIQNSRLKTLNSFSDISTPKSNNQRSLRTRPTSNSYVSSCGTNLSNKSFDTTKGKAMLESFRIPFDPRTIRSVDSRGTLNANSTYL</sequence>
<name>A0A0M8ZQB0_9HYME</name>
<accession>A0A0M8ZQB0</accession>
<organism evidence="2 3">
    <name type="scientific">Melipona quadrifasciata</name>
    <dbReference type="NCBI Taxonomy" id="166423"/>
    <lineage>
        <taxon>Eukaryota</taxon>
        <taxon>Metazoa</taxon>
        <taxon>Ecdysozoa</taxon>
        <taxon>Arthropoda</taxon>
        <taxon>Hexapoda</taxon>
        <taxon>Insecta</taxon>
        <taxon>Pterygota</taxon>
        <taxon>Neoptera</taxon>
        <taxon>Endopterygota</taxon>
        <taxon>Hymenoptera</taxon>
        <taxon>Apocrita</taxon>
        <taxon>Aculeata</taxon>
        <taxon>Apoidea</taxon>
        <taxon>Anthophila</taxon>
        <taxon>Apidae</taxon>
        <taxon>Melipona</taxon>
    </lineage>
</organism>
<evidence type="ECO:0000313" key="2">
    <source>
        <dbReference type="EMBL" id="KOX68940.1"/>
    </source>
</evidence>
<reference evidence="2 3" key="1">
    <citation type="submission" date="2015-07" db="EMBL/GenBank/DDBJ databases">
        <title>The genome of Melipona quadrifasciata.</title>
        <authorList>
            <person name="Pan H."/>
            <person name="Kapheim K."/>
        </authorList>
    </citation>
    <scope>NUCLEOTIDE SEQUENCE [LARGE SCALE GENOMIC DNA]</scope>
    <source>
        <strain evidence="2">0111107301</strain>
        <tissue evidence="2">Whole body</tissue>
    </source>
</reference>
<feature type="region of interest" description="Disordered" evidence="1">
    <location>
        <begin position="48"/>
        <end position="86"/>
    </location>
</feature>
<evidence type="ECO:0000313" key="3">
    <source>
        <dbReference type="Proteomes" id="UP000053105"/>
    </source>
</evidence>
<protein>
    <submittedName>
        <fullName evidence="2">Uncharacterized protein</fullName>
    </submittedName>
</protein>
<dbReference type="EMBL" id="KQ435911">
    <property type="protein sequence ID" value="KOX68940.1"/>
    <property type="molecule type" value="Genomic_DNA"/>
</dbReference>
<dbReference type="AlphaFoldDB" id="A0A0M8ZQB0"/>
<proteinExistence type="predicted"/>